<reference evidence="1 2" key="1">
    <citation type="submission" date="2024-05" db="EMBL/GenBank/DDBJ databases">
        <title>Genetic variation in Jamaican populations of the coffee berry borer (Hypothenemus hampei).</title>
        <authorList>
            <person name="Errbii M."/>
            <person name="Myrie A."/>
        </authorList>
    </citation>
    <scope>NUCLEOTIDE SEQUENCE [LARGE SCALE GENOMIC DNA]</scope>
    <source>
        <strain evidence="1">JA-Hopewell-2020-01-JO</strain>
        <tissue evidence="1">Whole body</tissue>
    </source>
</reference>
<proteinExistence type="predicted"/>
<dbReference type="EMBL" id="JBDJPC010000006">
    <property type="protein sequence ID" value="KAL1497585.1"/>
    <property type="molecule type" value="Genomic_DNA"/>
</dbReference>
<keyword evidence="2" id="KW-1185">Reference proteome</keyword>
<dbReference type="Proteomes" id="UP001566132">
    <property type="component" value="Unassembled WGS sequence"/>
</dbReference>
<name>A0ABD1EM70_HYPHA</name>
<gene>
    <name evidence="1" type="ORF">ABEB36_008520</name>
</gene>
<evidence type="ECO:0000313" key="2">
    <source>
        <dbReference type="Proteomes" id="UP001566132"/>
    </source>
</evidence>
<dbReference type="AlphaFoldDB" id="A0ABD1EM70"/>
<evidence type="ECO:0000313" key="1">
    <source>
        <dbReference type="EMBL" id="KAL1497585.1"/>
    </source>
</evidence>
<protein>
    <submittedName>
        <fullName evidence="1">Uncharacterized protein</fullName>
    </submittedName>
</protein>
<organism evidence="1 2">
    <name type="scientific">Hypothenemus hampei</name>
    <name type="common">Coffee berry borer</name>
    <dbReference type="NCBI Taxonomy" id="57062"/>
    <lineage>
        <taxon>Eukaryota</taxon>
        <taxon>Metazoa</taxon>
        <taxon>Ecdysozoa</taxon>
        <taxon>Arthropoda</taxon>
        <taxon>Hexapoda</taxon>
        <taxon>Insecta</taxon>
        <taxon>Pterygota</taxon>
        <taxon>Neoptera</taxon>
        <taxon>Endopterygota</taxon>
        <taxon>Coleoptera</taxon>
        <taxon>Polyphaga</taxon>
        <taxon>Cucujiformia</taxon>
        <taxon>Curculionidae</taxon>
        <taxon>Scolytinae</taxon>
        <taxon>Hypothenemus</taxon>
    </lineage>
</organism>
<feature type="non-terminal residue" evidence="1">
    <location>
        <position position="64"/>
    </location>
</feature>
<comment type="caution">
    <text evidence="1">The sequence shown here is derived from an EMBL/GenBank/DDBJ whole genome shotgun (WGS) entry which is preliminary data.</text>
</comment>
<accession>A0ABD1EM70</accession>
<sequence length="64" mass="7176">METCVLIPQEFSLCIRNQDKSPNGDPEVSVWSNSSIAQGSLCYPFQGTIRIDKLEVYGTLDEHD</sequence>